<feature type="repeat" description="WD" evidence="6">
    <location>
        <begin position="141"/>
        <end position="183"/>
    </location>
</feature>
<keyword evidence="8" id="KW-1185">Reference proteome</keyword>
<dbReference type="SUPFAM" id="SSF50978">
    <property type="entry name" value="WD40 repeat-like"/>
    <property type="match status" value="1"/>
</dbReference>
<gene>
    <name evidence="7" type="ORF">Micbo1qcDRAFT_232682</name>
</gene>
<evidence type="ECO:0000256" key="3">
    <source>
        <dbReference type="ARBA" id="ARBA00022574"/>
    </source>
</evidence>
<feature type="repeat" description="WD" evidence="6">
    <location>
        <begin position="11"/>
        <end position="44"/>
    </location>
</feature>
<organism evidence="7 8">
    <name type="scientific">Microdochium bolleyi</name>
    <dbReference type="NCBI Taxonomy" id="196109"/>
    <lineage>
        <taxon>Eukaryota</taxon>
        <taxon>Fungi</taxon>
        <taxon>Dikarya</taxon>
        <taxon>Ascomycota</taxon>
        <taxon>Pezizomycotina</taxon>
        <taxon>Sordariomycetes</taxon>
        <taxon>Xylariomycetidae</taxon>
        <taxon>Xylariales</taxon>
        <taxon>Microdochiaceae</taxon>
        <taxon>Microdochium</taxon>
    </lineage>
</organism>
<dbReference type="Pfam" id="PF00400">
    <property type="entry name" value="WD40"/>
    <property type="match status" value="4"/>
</dbReference>
<dbReference type="PROSITE" id="PS50294">
    <property type="entry name" value="WD_REPEATS_REGION"/>
    <property type="match status" value="2"/>
</dbReference>
<keyword evidence="4" id="KW-0677">Repeat</keyword>
<keyword evidence="2" id="KW-0963">Cytoplasm</keyword>
<dbReference type="PROSITE" id="PS50082">
    <property type="entry name" value="WD_REPEATS_2"/>
    <property type="match status" value="3"/>
</dbReference>
<evidence type="ECO:0000256" key="6">
    <source>
        <dbReference type="PROSITE-ProRule" id="PRU00221"/>
    </source>
</evidence>
<dbReference type="OrthoDB" id="71437at2759"/>
<dbReference type="Gene3D" id="2.130.10.10">
    <property type="entry name" value="YVTN repeat-like/Quinoprotein amine dehydrogenase"/>
    <property type="match status" value="1"/>
</dbReference>
<dbReference type="GO" id="GO:0005737">
    <property type="term" value="C:cytoplasm"/>
    <property type="evidence" value="ECO:0007669"/>
    <property type="project" value="UniProtKB-SubCell"/>
</dbReference>
<evidence type="ECO:0000313" key="8">
    <source>
        <dbReference type="Proteomes" id="UP000070501"/>
    </source>
</evidence>
<protein>
    <submittedName>
        <fullName evidence="7">WD40-repeat-containing domain protein</fullName>
    </submittedName>
</protein>
<dbReference type="PRINTS" id="PR00320">
    <property type="entry name" value="GPROTEINBRPT"/>
</dbReference>
<evidence type="ECO:0000256" key="4">
    <source>
        <dbReference type="ARBA" id="ARBA00022737"/>
    </source>
</evidence>
<evidence type="ECO:0000256" key="5">
    <source>
        <dbReference type="ARBA" id="ARBA00038145"/>
    </source>
</evidence>
<keyword evidence="3 6" id="KW-0853">WD repeat</keyword>
<dbReference type="EMBL" id="KQ964248">
    <property type="protein sequence ID" value="KXJ93047.1"/>
    <property type="molecule type" value="Genomic_DNA"/>
</dbReference>
<dbReference type="GO" id="GO:0000398">
    <property type="term" value="P:mRNA splicing, via spliceosome"/>
    <property type="evidence" value="ECO:0007669"/>
    <property type="project" value="TreeGrafter"/>
</dbReference>
<dbReference type="GO" id="GO:0071013">
    <property type="term" value="C:catalytic step 2 spliceosome"/>
    <property type="evidence" value="ECO:0007669"/>
    <property type="project" value="TreeGrafter"/>
</dbReference>
<dbReference type="Proteomes" id="UP000070501">
    <property type="component" value="Unassembled WGS sequence"/>
</dbReference>
<evidence type="ECO:0000313" key="7">
    <source>
        <dbReference type="EMBL" id="KXJ93047.1"/>
    </source>
</evidence>
<dbReference type="PANTHER" id="PTHR22842">
    <property type="entry name" value="WD40 REPEAT PROTEIN"/>
    <property type="match status" value="1"/>
</dbReference>
<dbReference type="InterPro" id="IPR051980">
    <property type="entry name" value="WD_repeat_MORG1"/>
</dbReference>
<dbReference type="InterPro" id="IPR036322">
    <property type="entry name" value="WD40_repeat_dom_sf"/>
</dbReference>
<evidence type="ECO:0000256" key="2">
    <source>
        <dbReference type="ARBA" id="ARBA00022490"/>
    </source>
</evidence>
<dbReference type="PANTHER" id="PTHR22842:SF3">
    <property type="entry name" value="WD REPEAT DOMAIN-CONTAINING PROTEIN 83"/>
    <property type="match status" value="1"/>
</dbReference>
<dbReference type="InterPro" id="IPR015943">
    <property type="entry name" value="WD40/YVTN_repeat-like_dom_sf"/>
</dbReference>
<dbReference type="InterPro" id="IPR001680">
    <property type="entry name" value="WD40_rpt"/>
</dbReference>
<dbReference type="PROSITE" id="PS00678">
    <property type="entry name" value="WD_REPEATS_1"/>
    <property type="match status" value="1"/>
</dbReference>
<proteinExistence type="inferred from homology"/>
<dbReference type="InterPro" id="IPR019775">
    <property type="entry name" value="WD40_repeat_CS"/>
</dbReference>
<reference evidence="8" key="1">
    <citation type="submission" date="2016-02" db="EMBL/GenBank/DDBJ databases">
        <title>Draft genome sequence of Microdochium bolleyi, a fungal endophyte of beachgrass.</title>
        <authorList>
            <consortium name="DOE Joint Genome Institute"/>
            <person name="David A.S."/>
            <person name="May G."/>
            <person name="Haridas S."/>
            <person name="Lim J."/>
            <person name="Wang M."/>
            <person name="Labutti K."/>
            <person name="Lipzen A."/>
            <person name="Barry K."/>
            <person name="Grigoriev I.V."/>
        </authorList>
    </citation>
    <scope>NUCLEOTIDE SEQUENCE [LARGE SCALE GENOMIC DNA]</scope>
    <source>
        <strain evidence="8">J235TASD1</strain>
    </source>
</reference>
<dbReference type="InterPro" id="IPR020472">
    <property type="entry name" value="WD40_PAC1"/>
</dbReference>
<comment type="subcellular location">
    <subcellularLocation>
        <location evidence="1">Cytoplasm</location>
    </subcellularLocation>
</comment>
<accession>A0A136J7D2</accession>
<dbReference type="STRING" id="196109.A0A136J7D2"/>
<dbReference type="AlphaFoldDB" id="A0A136J7D2"/>
<dbReference type="SMART" id="SM00320">
    <property type="entry name" value="WD40"/>
    <property type="match status" value="5"/>
</dbReference>
<sequence>MAFPDKPVSHLLGSNGPIHALAYSASPGTYILTGSADRSIRLYNPQPTTPVHPASAYVTRKPGIQPYDIRGGPNQHDAASTQSTPIPAGRLIQTYSAHGYEVLSLSISSDNARFASSGGDRSVFLWDVATAQTLRRFGGNQQSHTSRINCVAFAGEDDMLLVSGSLDATARIWDARSNSFKPVQILSDAKDSVTSVAVRGPEIVTGSVDGRVRSYDVRMGRCTTDVIGPPVTSVCLTKDAKTMLVGGLDNKLRLMDRENGNLLRAYEAPEFRNENLRVQSILGGKEGYVMCGDEMTVGGPSSPSASAMGRLWVWDILTGEVRARINVPWGPAGHEPRKKAVGRDGKEKERTNVLSCLAWREDGFGDQYCVSGTSGVVTVFGYR</sequence>
<comment type="similarity">
    <text evidence="5">Belongs to the WD repeat MORG1 family.</text>
</comment>
<dbReference type="InParanoid" id="A0A136J7D2"/>
<name>A0A136J7D2_9PEZI</name>
<evidence type="ECO:0000256" key="1">
    <source>
        <dbReference type="ARBA" id="ARBA00004496"/>
    </source>
</evidence>
<feature type="repeat" description="WD" evidence="6">
    <location>
        <begin position="95"/>
        <end position="136"/>
    </location>
</feature>